<dbReference type="InterPro" id="IPR044038">
    <property type="entry name" value="dATP/dGTP_diPOhydrolase_N"/>
</dbReference>
<gene>
    <name evidence="2" type="ORF">LCGC14_0457990</name>
</gene>
<feature type="domain" description="dATP/dGTP diphosphohydrolase N-terminal" evidence="1">
    <location>
        <begin position="35"/>
        <end position="124"/>
    </location>
</feature>
<accession>A0A0F9V2Q8</accession>
<organism evidence="2">
    <name type="scientific">marine sediment metagenome</name>
    <dbReference type="NCBI Taxonomy" id="412755"/>
    <lineage>
        <taxon>unclassified sequences</taxon>
        <taxon>metagenomes</taxon>
        <taxon>ecological metagenomes</taxon>
    </lineage>
</organism>
<reference evidence="2" key="1">
    <citation type="journal article" date="2015" name="Nature">
        <title>Complex archaea that bridge the gap between prokaryotes and eukaryotes.</title>
        <authorList>
            <person name="Spang A."/>
            <person name="Saw J.H."/>
            <person name="Jorgensen S.L."/>
            <person name="Zaremba-Niedzwiedzka K."/>
            <person name="Martijn J."/>
            <person name="Lind A.E."/>
            <person name="van Eijk R."/>
            <person name="Schleper C."/>
            <person name="Guy L."/>
            <person name="Ettema T.J."/>
        </authorList>
    </citation>
    <scope>NUCLEOTIDE SEQUENCE</scope>
</reference>
<proteinExistence type="predicted"/>
<protein>
    <recommendedName>
        <fullName evidence="1">dATP/dGTP diphosphohydrolase N-terminal domain-containing protein</fullName>
    </recommendedName>
</protein>
<dbReference type="Pfam" id="PF18909">
    <property type="entry name" value="dGTP_diPhyd_N"/>
    <property type="match status" value="1"/>
</dbReference>
<dbReference type="AlphaFoldDB" id="A0A0F9V2Q8"/>
<name>A0A0F9V2Q8_9ZZZZ</name>
<evidence type="ECO:0000259" key="1">
    <source>
        <dbReference type="Pfam" id="PF18909"/>
    </source>
</evidence>
<sequence length="140" mass="16219">MNESMACFRCSFETSSRPDFAEHWRTAPNHQERNEAGRKDDQEKLRLDLLSVPALRGLAAVLTHGAKKYDDRNWEKGIKFSRVYGAVLRHLLAWWDHEDDDPESGLLHLDHALCGLMFLSHYEHGRDALGLGYDDWDDRP</sequence>
<dbReference type="EMBL" id="LAZR01000466">
    <property type="protein sequence ID" value="KKN67766.1"/>
    <property type="molecule type" value="Genomic_DNA"/>
</dbReference>
<evidence type="ECO:0000313" key="2">
    <source>
        <dbReference type="EMBL" id="KKN67766.1"/>
    </source>
</evidence>
<comment type="caution">
    <text evidence="2">The sequence shown here is derived from an EMBL/GenBank/DDBJ whole genome shotgun (WGS) entry which is preliminary data.</text>
</comment>